<feature type="region of interest" description="Disordered" evidence="1">
    <location>
        <begin position="25"/>
        <end position="116"/>
    </location>
</feature>
<reference evidence="2 3" key="1">
    <citation type="submission" date="2019-05" db="EMBL/GenBank/DDBJ databases">
        <title>Emergence of the Ug99 lineage of the wheat stem rust pathogen through somatic hybridization.</title>
        <authorList>
            <person name="Li F."/>
            <person name="Upadhyaya N.M."/>
            <person name="Sperschneider J."/>
            <person name="Matny O."/>
            <person name="Nguyen-Phuc H."/>
            <person name="Mago R."/>
            <person name="Raley C."/>
            <person name="Miller M.E."/>
            <person name="Silverstein K.A.T."/>
            <person name="Henningsen E."/>
            <person name="Hirsch C.D."/>
            <person name="Visser B."/>
            <person name="Pretorius Z.A."/>
            <person name="Steffenson B.J."/>
            <person name="Schwessinger B."/>
            <person name="Dodds P.N."/>
            <person name="Figueroa M."/>
        </authorList>
    </citation>
    <scope>NUCLEOTIDE SEQUENCE [LARGE SCALE GENOMIC DNA]</scope>
    <source>
        <strain evidence="2">21-0</strain>
    </source>
</reference>
<feature type="compositionally biased region" description="Low complexity" evidence="1">
    <location>
        <begin position="295"/>
        <end position="308"/>
    </location>
</feature>
<evidence type="ECO:0000313" key="3">
    <source>
        <dbReference type="Proteomes" id="UP000324748"/>
    </source>
</evidence>
<accession>A0A5B0P0J3</accession>
<feature type="compositionally biased region" description="Low complexity" evidence="1">
    <location>
        <begin position="186"/>
        <end position="196"/>
    </location>
</feature>
<gene>
    <name evidence="2" type="ORF">PGT21_035063</name>
</gene>
<dbReference type="EMBL" id="VSWC01000079">
    <property type="protein sequence ID" value="KAA1095055.1"/>
    <property type="molecule type" value="Genomic_DNA"/>
</dbReference>
<organism evidence="2 3">
    <name type="scientific">Puccinia graminis f. sp. tritici</name>
    <dbReference type="NCBI Taxonomy" id="56615"/>
    <lineage>
        <taxon>Eukaryota</taxon>
        <taxon>Fungi</taxon>
        <taxon>Dikarya</taxon>
        <taxon>Basidiomycota</taxon>
        <taxon>Pucciniomycotina</taxon>
        <taxon>Pucciniomycetes</taxon>
        <taxon>Pucciniales</taxon>
        <taxon>Pucciniaceae</taxon>
        <taxon>Puccinia</taxon>
    </lineage>
</organism>
<sequence>MTGQPVFGINTSFAGGRTYCEGNTNTYGHQTSNQQLSLPLTSGSDISYNQEPNHRSAHTSYDQGQNYRGATSTPHNQQYHTPDGLNSYQNSIQNPKTSYTHQHITQNSPPALQGRRIISGPNISQIQLQGQATTDRHLLNVQLQGQATTDRHLLNGQPMLTTQATSHSRAQAPGSHNNQIPRDTLPHLPSPLHSTPRFQHPCGNTTGQSQPNSSPIQVRTVLHPHTNVHPSGLNNQTRLPNSASTTHQQEDCVPPPRNYCLSVSQPQSVLVHQATIANRVPPPQTNTLAPLQARSHQPSQSADPSSASVHQTTISNRAPHSQLDSSATSQAQSHQPGQSANPSSASDHHTTISNRAPRSQLDSSATSQAQSHQPGQSTKSSHPSLDNDINLAGIMSGSMGSGKEVVRSLTEDEMMRFKDMNLSILRQIASDKPPRSRMTAEMKSELDDLYYEFQRELHKLSIKHRVGPHLCFAHLGQSKKVKGGSKWNNFQQYDPEALALFDEFGKDVGGDKVAELWKTKDDATKKLYKDIDFLISLTKENADAIAAAQDNVYSTNGSRLRSKTMVSSSHVSQKKTMTMVSNWVRKTEADLKSMAFFHQVEGFFVVASRHPKSTIFEKGGSALGYNFLEMMADKEEKDTAGHFHTWVAAKAIQIINGIRVDPSKSMKRKAITSTNDKTNAANEFDMGTVAKNVHAIREKLKEMIQSASGNKLCCAWPATDSVNKLKELKLKLHVKNNDWNIVPKDLFQPLSRLHEGPAKGILACLNTKRILITYHGNEDSEDETTDSTETESDSDDETDTTEDESDSTKSSVEVDNPPPKKRAQKNSKTGSSKKKSGSSKKKSGSSKKKSVTSKKKPVTKSKSAVNKKLTSSKQKRTSAASTNQISNTVTTQNSNTLTTQNSDTLDPRSSLAGISGAQEGGTGLVGDSQIQSSIDPLLETLA</sequence>
<feature type="compositionally biased region" description="Polar residues" evidence="1">
    <location>
        <begin position="228"/>
        <end position="247"/>
    </location>
</feature>
<feature type="compositionally biased region" description="Polar residues" evidence="1">
    <location>
        <begin position="309"/>
        <end position="384"/>
    </location>
</feature>
<proteinExistence type="predicted"/>
<protein>
    <submittedName>
        <fullName evidence="2">Uncharacterized protein</fullName>
    </submittedName>
</protein>
<comment type="caution">
    <text evidence="2">The sequence shown here is derived from an EMBL/GenBank/DDBJ whole genome shotgun (WGS) entry which is preliminary data.</text>
</comment>
<feature type="compositionally biased region" description="Polar residues" evidence="1">
    <location>
        <begin position="868"/>
        <end position="880"/>
    </location>
</feature>
<dbReference type="OrthoDB" id="10301796at2759"/>
<feature type="compositionally biased region" description="Low complexity" evidence="1">
    <location>
        <begin position="881"/>
        <end position="904"/>
    </location>
</feature>
<feature type="compositionally biased region" description="Polar residues" evidence="1">
    <location>
        <begin position="162"/>
        <end position="181"/>
    </location>
</feature>
<feature type="compositionally biased region" description="Polar residues" evidence="1">
    <location>
        <begin position="58"/>
        <end position="110"/>
    </location>
</feature>
<dbReference type="AlphaFoldDB" id="A0A5B0P0J3"/>
<feature type="compositionally biased region" description="Polar residues" evidence="1">
    <location>
        <begin position="25"/>
        <end position="51"/>
    </location>
</feature>
<feature type="region of interest" description="Disordered" evidence="1">
    <location>
        <begin position="776"/>
        <end position="942"/>
    </location>
</feature>
<name>A0A5B0P0J3_PUCGR</name>
<evidence type="ECO:0000313" key="2">
    <source>
        <dbReference type="EMBL" id="KAA1095055.1"/>
    </source>
</evidence>
<feature type="compositionally biased region" description="Acidic residues" evidence="1">
    <location>
        <begin position="779"/>
        <end position="805"/>
    </location>
</feature>
<keyword evidence="3" id="KW-1185">Reference proteome</keyword>
<dbReference type="Proteomes" id="UP000324748">
    <property type="component" value="Unassembled WGS sequence"/>
</dbReference>
<feature type="region of interest" description="Disordered" evidence="1">
    <location>
        <begin position="162"/>
        <end position="259"/>
    </location>
</feature>
<feature type="region of interest" description="Disordered" evidence="1">
    <location>
        <begin position="280"/>
        <end position="400"/>
    </location>
</feature>
<evidence type="ECO:0000256" key="1">
    <source>
        <dbReference type="SAM" id="MobiDB-lite"/>
    </source>
</evidence>
<feature type="compositionally biased region" description="Polar residues" evidence="1">
    <location>
        <begin position="202"/>
        <end position="217"/>
    </location>
</feature>
<feature type="compositionally biased region" description="Basic residues" evidence="1">
    <location>
        <begin position="819"/>
        <end position="859"/>
    </location>
</feature>